<dbReference type="NCBIfam" id="TIGR03696">
    <property type="entry name" value="Rhs_assc_core"/>
    <property type="match status" value="1"/>
</dbReference>
<proteinExistence type="predicted"/>
<gene>
    <name evidence="3" type="ORF">JI747_020220</name>
</gene>
<protein>
    <submittedName>
        <fullName evidence="3">RHS repeat-associated core domain-containing protein</fullName>
    </submittedName>
</protein>
<dbReference type="InterPro" id="IPR045619">
    <property type="entry name" value="DUF6443"/>
</dbReference>
<feature type="domain" description="DUF6443" evidence="2">
    <location>
        <begin position="32"/>
        <end position="147"/>
    </location>
</feature>
<name>A0ABS8A687_9FLAO</name>
<evidence type="ECO:0000259" key="2">
    <source>
        <dbReference type="Pfam" id="PF20041"/>
    </source>
</evidence>
<dbReference type="PANTHER" id="PTHR32305:SF15">
    <property type="entry name" value="PROTEIN RHSA-RELATED"/>
    <property type="match status" value="1"/>
</dbReference>
<accession>A0ABS8A687</accession>
<organism evidence="3 4">
    <name type="scientific">Chryseobacterium tagetis</name>
    <dbReference type="NCBI Taxonomy" id="2801334"/>
    <lineage>
        <taxon>Bacteria</taxon>
        <taxon>Pseudomonadati</taxon>
        <taxon>Bacteroidota</taxon>
        <taxon>Flavobacteriia</taxon>
        <taxon>Flavobacteriales</taxon>
        <taxon>Weeksellaceae</taxon>
        <taxon>Chryseobacterium group</taxon>
        <taxon>Chryseobacterium</taxon>
    </lineage>
</organism>
<evidence type="ECO:0000256" key="1">
    <source>
        <dbReference type="SAM" id="SignalP"/>
    </source>
</evidence>
<dbReference type="RefSeq" id="WP_225690794.1">
    <property type="nucleotide sequence ID" value="NZ_JAERSE020000006.1"/>
</dbReference>
<comment type="caution">
    <text evidence="3">The sequence shown here is derived from an EMBL/GenBank/DDBJ whole genome shotgun (WGS) entry which is preliminary data.</text>
</comment>
<feature type="chain" id="PRO_5045876617" evidence="1">
    <location>
        <begin position="21"/>
        <end position="1196"/>
    </location>
</feature>
<keyword evidence="4" id="KW-1185">Reference proteome</keyword>
<dbReference type="EMBL" id="JAERSE020000006">
    <property type="protein sequence ID" value="MCA6069493.1"/>
    <property type="molecule type" value="Genomic_DNA"/>
</dbReference>
<dbReference type="Pfam" id="PF20041">
    <property type="entry name" value="DUF6443"/>
    <property type="match status" value="1"/>
</dbReference>
<evidence type="ECO:0000313" key="3">
    <source>
        <dbReference type="EMBL" id="MCA6069493.1"/>
    </source>
</evidence>
<evidence type="ECO:0000313" key="4">
    <source>
        <dbReference type="Proteomes" id="UP000618240"/>
    </source>
</evidence>
<dbReference type="Proteomes" id="UP000618240">
    <property type="component" value="Unassembled WGS sequence"/>
</dbReference>
<reference evidence="3 4" key="1">
    <citation type="submission" date="2021-09" db="EMBL/GenBank/DDBJ databases">
        <title>Genome sequencing and assembly of Chryseobacterium sp. RG1.</title>
        <authorList>
            <person name="Chhetri G."/>
        </authorList>
    </citation>
    <scope>NUCLEOTIDE SEQUENCE [LARGE SCALE GENOMIC DNA]</scope>
    <source>
        <strain evidence="3 4">RG1</strain>
    </source>
</reference>
<feature type="signal peptide" evidence="1">
    <location>
        <begin position="1"/>
        <end position="20"/>
    </location>
</feature>
<dbReference type="InterPro" id="IPR022385">
    <property type="entry name" value="Rhs_assc_core"/>
</dbReference>
<sequence length="1196" mass="134798">MKKILSILGVFVLIIVSAQNSLTTTENYIYSKSCLNGDCTKAAEAVQYFDSFGKPFQTVNIKSTPLGKDIVQHIPYDSFGRSVDSWKPVPISSLGGAVQDSITVKSTALSVYGDSRPFSHTVLEKSTLNRPMNSISVGQEWQNHPIKMGYNANKVNEVKKYQVSTSWIEGRTQDILSQSEYYPANILIKTSVTDEDGNTSIEYKNKVGQVVLAKKGAGTAEETDTYYIYNEYDQLAMVIPPLAVNAPMNQTTYDNLCYQYRYDGLNRLVEKKLPGKGWEYMVYDQQDRLVMSQDANLRTTDNMFEAKGWMVTKYDNLGRAVYSGFLTNTDSRATLQSNLNNQVNVGNNETRSGSPFTTNGIEVYYTQNSFPSGNMTTLLSVNYYDTYPSYSFNPPFPNFVFGQEVMTDNLNAPVSTKGLPTLSLIKNIEDNGWTKNFIYYDIKGRSVATYFINHLGGYTKTDMELDFAGAVQQTKVYHKRLSTDTERVIIQKFEYDSQNRLKKLWNNVDGLSNELVAENSYNELSQLINKKTGNGLQSIDYTYNVRGALTKVNDPVNLGLKLFAYELKSFNPQNMGSTIGRYNGNITEIDWKTSTDNIMRRYNYQYDSLNRLKKGIFSEPGNSIPMNDFYNEMASYDLNGNITALQRNTKGASGMKEQIDDLMYTYDGNKLQTIVDGSGNYAGYPDTSGTVISYDDNGNMTSHIDKGVVKIRYNYLNLPAEIKFNSTYTIRNVNTGEDEIRNVKTNYVYRADGTKLRKNYTSYFSKLKSERTTTTDYLDGFQYSINYLGAVSLDFVPTSEGYYDFKNNRYIYSFTDHLGNVRLSYFKNNINGNADVLEENNYYPFGLKHQGYNILEGNPSYKYQYNGKELQEETGWNDYGARMYMADIGRWGVVDPLTEQMRRYSPYNYAFNNPAMFIDPDGRKSMIYSDGGVMRWDFDPYTTLTGIAWFEESIKYLSFGGAQILAQGLSGGGGYAQDGEDPVPGGTTYSGQEAYDVLQQMLNPTYDFSQFDFSQVGTDGGPGPKRKYLQQKNKAYFGVLESSEQYQLDHANWVEEFDGMNKKLSSIIDVFSDLNSTFKGAGISGTVIGNLNTIKDLANDLKGFNPSLGSIISIQSMTVGTAFGNEATRMKQFLDIYTDANSKYQNLHKYNPSLSKGVTVNVQVIIGTNGGGYTNLSIYDISTHKFLSGGKIVHRY</sequence>
<dbReference type="Gene3D" id="2.180.10.10">
    <property type="entry name" value="RHS repeat-associated core"/>
    <property type="match status" value="1"/>
</dbReference>
<dbReference type="InterPro" id="IPR050708">
    <property type="entry name" value="T6SS_VgrG/RHS"/>
</dbReference>
<dbReference type="PANTHER" id="PTHR32305">
    <property type="match status" value="1"/>
</dbReference>
<keyword evidence="1" id="KW-0732">Signal</keyword>